<reference evidence="3 4" key="1">
    <citation type="submission" date="2018-03" db="EMBL/GenBank/DDBJ databases">
        <title>Draft genome of Nitrosomonas supralitoralis APG5.</title>
        <authorList>
            <person name="Urakawa H."/>
            <person name="Lopez J.V."/>
        </authorList>
    </citation>
    <scope>NUCLEOTIDE SEQUENCE [LARGE SCALE GENOMIC DNA]</scope>
    <source>
        <strain evidence="3 4">APG5</strain>
    </source>
</reference>
<dbReference type="SUPFAM" id="SSF53474">
    <property type="entry name" value="alpha/beta-Hydrolases"/>
    <property type="match status" value="1"/>
</dbReference>
<protein>
    <submittedName>
        <fullName evidence="3">Alpha/beta hydrolase</fullName>
    </submittedName>
</protein>
<keyword evidence="1" id="KW-0812">Transmembrane</keyword>
<evidence type="ECO:0000313" key="4">
    <source>
        <dbReference type="Proteomes" id="UP000241912"/>
    </source>
</evidence>
<sequence>MRMLLNLLIFLAVGYLALVILIYWGQSRLVYFPDKQLSSTPEMFGLDYSSVSIATDDGETLHGWWVPVLDAKGTVLFFHGNAGNISHRISYLTMFKQLGYNTLLFDYRGYGQSSGTPSESGTYLDAQAVWRHLTATQKIASEQIVLFGESLGGAMAAWLAAREKPGLLVLASTFTSVPDLAAQIYPFLPVRWISRFDYNTLESLYSVTCPVFIAHSPQDEIIPFQHGQRLFHATSDPKHFLTLQGNHNNGFIFMQPRWQKALGAFMNEHLKTPRSSSVSSLILQ</sequence>
<feature type="transmembrane region" description="Helical" evidence="1">
    <location>
        <begin position="7"/>
        <end position="25"/>
    </location>
</feature>
<dbReference type="Pfam" id="PF00561">
    <property type="entry name" value="Abhydrolase_1"/>
    <property type="match status" value="1"/>
</dbReference>
<proteinExistence type="predicted"/>
<organism evidence="3 4">
    <name type="scientific">Nitrosomonas supralitoralis</name>
    <dbReference type="NCBI Taxonomy" id="2116706"/>
    <lineage>
        <taxon>Bacteria</taxon>
        <taxon>Pseudomonadati</taxon>
        <taxon>Pseudomonadota</taxon>
        <taxon>Betaproteobacteria</taxon>
        <taxon>Nitrosomonadales</taxon>
        <taxon>Nitrosomonadaceae</taxon>
        <taxon>Nitrosomonas</taxon>
    </lineage>
</organism>
<gene>
    <name evidence="3" type="ORF">C7H79_14220</name>
</gene>
<dbReference type="PANTHER" id="PTHR12277">
    <property type="entry name" value="ALPHA/BETA HYDROLASE DOMAIN-CONTAINING PROTEIN"/>
    <property type="match status" value="1"/>
</dbReference>
<dbReference type="Proteomes" id="UP000241912">
    <property type="component" value="Unassembled WGS sequence"/>
</dbReference>
<dbReference type="InterPro" id="IPR029058">
    <property type="entry name" value="AB_hydrolase_fold"/>
</dbReference>
<dbReference type="RefSeq" id="WP_106707921.1">
    <property type="nucleotide sequence ID" value="NZ_PXXU01000057.1"/>
</dbReference>
<accession>A0A2P7NS59</accession>
<evidence type="ECO:0000256" key="1">
    <source>
        <dbReference type="SAM" id="Phobius"/>
    </source>
</evidence>
<feature type="domain" description="AB hydrolase-1" evidence="2">
    <location>
        <begin position="74"/>
        <end position="202"/>
    </location>
</feature>
<comment type="caution">
    <text evidence="3">The sequence shown here is derived from an EMBL/GenBank/DDBJ whole genome shotgun (WGS) entry which is preliminary data.</text>
</comment>
<dbReference type="EMBL" id="PXXU01000057">
    <property type="protein sequence ID" value="PSJ16306.1"/>
    <property type="molecule type" value="Genomic_DNA"/>
</dbReference>
<evidence type="ECO:0000313" key="3">
    <source>
        <dbReference type="EMBL" id="PSJ16306.1"/>
    </source>
</evidence>
<dbReference type="OrthoDB" id="9777090at2"/>
<dbReference type="AlphaFoldDB" id="A0A2P7NS59"/>
<keyword evidence="4" id="KW-1185">Reference proteome</keyword>
<dbReference type="GO" id="GO:0016787">
    <property type="term" value="F:hydrolase activity"/>
    <property type="evidence" value="ECO:0007669"/>
    <property type="project" value="UniProtKB-KW"/>
</dbReference>
<keyword evidence="3" id="KW-0378">Hydrolase</keyword>
<dbReference type="PANTHER" id="PTHR12277:SF81">
    <property type="entry name" value="PROTEIN ABHD13"/>
    <property type="match status" value="1"/>
</dbReference>
<dbReference type="Gene3D" id="3.40.50.1820">
    <property type="entry name" value="alpha/beta hydrolase"/>
    <property type="match status" value="1"/>
</dbReference>
<evidence type="ECO:0000259" key="2">
    <source>
        <dbReference type="Pfam" id="PF00561"/>
    </source>
</evidence>
<keyword evidence="1" id="KW-0472">Membrane</keyword>
<name>A0A2P7NS59_9PROT</name>
<dbReference type="InterPro" id="IPR000073">
    <property type="entry name" value="AB_hydrolase_1"/>
</dbReference>
<keyword evidence="1" id="KW-1133">Transmembrane helix</keyword>